<dbReference type="InterPro" id="IPR048290">
    <property type="entry name" value="ZP_chr"/>
</dbReference>
<dbReference type="Pfam" id="PF23344">
    <property type="entry name" value="ZP-N"/>
    <property type="match status" value="1"/>
</dbReference>
<dbReference type="InterPro" id="IPR001507">
    <property type="entry name" value="ZP_dom"/>
</dbReference>
<sequence>MFVDCNMRKPEKMLFWNLMAAVFVLGQAWQNVKLSSQPTGSGLKMDCAANLMRLSLDEALAVGNQLEVDAINGSNLIMLTPGKAAQCGYSMESDPWGNTRIYTSLLGCYVDNKDDMTFTVGLKLKIFHSPSDVLSHDVSQTCSYTRWAPKEILCERNYMEVSTYMAMATSQVKSHEKDDSNALPTESNDESGIWKLTFFAPEPVSMVPKEADQAGYTAMTTPTRLVVRSPYNTAETYPEDVAGVPMEVLKVSVYQKSQQGLNVVNLAAACPTGGVLFTENLISWHLPRRVTPLLDSKVKTVEMFMGINGLRLDKAQMAARKYSLSTTDFHVVVDIPIGSPEGYYKSHAPDFQYHITYSIEPMLEMLWRADNTQDDTRYKVLFPITTPPMPRPPFTEDHTVAQERYFTAYVGTFLHDVVLRNITFPNGIFTVEESNARGYLIHQHLISNGSIVFSLQVPFDSEAVLKHNPEPLMTTYTLSVVFGFAILPEQATFSHPLQLEASVKDVVLPTLSGTCDLDKFYITVTYGNQGNEFRTLVGTRDLTPELAALYQIQQNNTHFSIQVPYAAEDVVFESITTESIKARLDVLLWDAKNNWVLGDLYLACYFPLMMTRCYPNGTIAALAVKVSSVPNLIPSWLTLKDPSCGPTSSNNRFAQFIFRADSCGTTRTFFNNYMLYENEIGLYYTRDKAMPRTSPVDPDYKQTISCYYLVNDTQSIGFTAQPRLYEPKAEIGSGLLVVQMRVATDSSYKQFYKAEDYPVEKYLRQPLFFEVELESTDSHLELILENCWANLQEDKTAVPSWDIIVDGCENPEDSYTTIIYPVEMDARVSVPSHTKRFSMKMFAFLEDQKVLKHEIYVHCNVVICDKTVPGENICRGQCAAKPSAGIKSSATQGRKRAQTPPNQKKQISSGPIMLNSRFQ</sequence>
<keyword evidence="4" id="KW-0732">Signal</keyword>
<dbReference type="InParanoid" id="A0A2I4BTS3"/>
<keyword evidence="6" id="KW-1185">Reference proteome</keyword>
<feature type="signal peptide" evidence="4">
    <location>
        <begin position="1"/>
        <end position="26"/>
    </location>
</feature>
<dbReference type="PROSITE" id="PS51034">
    <property type="entry name" value="ZP_2"/>
    <property type="match status" value="1"/>
</dbReference>
<dbReference type="RefSeq" id="XP_013871155.1">
    <property type="nucleotide sequence ID" value="XM_014015701.1"/>
</dbReference>
<feature type="domain" description="ZP" evidence="5">
    <location>
        <begin position="612"/>
        <end position="881"/>
    </location>
</feature>
<dbReference type="Pfam" id="PF00100">
    <property type="entry name" value="Zona_pellucida"/>
    <property type="match status" value="1"/>
</dbReference>
<feature type="chain" id="PRO_5014152035" evidence="4">
    <location>
        <begin position="27"/>
        <end position="919"/>
    </location>
</feature>
<protein>
    <submittedName>
        <fullName evidence="7">Uncharacterized protein LOC106522625 isoform X1</fullName>
    </submittedName>
</protein>
<evidence type="ECO:0000256" key="1">
    <source>
        <dbReference type="ARBA" id="ARBA00023157"/>
    </source>
</evidence>
<dbReference type="PANTHER" id="PTHR47130">
    <property type="entry name" value="SI:DKEY-19B23.11-RELATED"/>
    <property type="match status" value="1"/>
</dbReference>
<organism evidence="6 7">
    <name type="scientific">Austrofundulus limnaeus</name>
    <name type="common">Annual killifish</name>
    <dbReference type="NCBI Taxonomy" id="52670"/>
    <lineage>
        <taxon>Eukaryota</taxon>
        <taxon>Metazoa</taxon>
        <taxon>Chordata</taxon>
        <taxon>Craniata</taxon>
        <taxon>Vertebrata</taxon>
        <taxon>Euteleostomi</taxon>
        <taxon>Actinopterygii</taxon>
        <taxon>Neopterygii</taxon>
        <taxon>Teleostei</taxon>
        <taxon>Neoteleostei</taxon>
        <taxon>Acanthomorphata</taxon>
        <taxon>Ovalentaria</taxon>
        <taxon>Atherinomorphae</taxon>
        <taxon>Cyprinodontiformes</taxon>
        <taxon>Rivulidae</taxon>
        <taxon>Austrofundulus</taxon>
    </lineage>
</organism>
<dbReference type="PRINTS" id="PR00023">
    <property type="entry name" value="ZPELLUCIDA"/>
</dbReference>
<dbReference type="AlphaFoldDB" id="A0A2I4BTS3"/>
<dbReference type="KEGG" id="alim:106522625"/>
<evidence type="ECO:0000256" key="3">
    <source>
        <dbReference type="SAM" id="MobiDB-lite"/>
    </source>
</evidence>
<evidence type="ECO:0000256" key="4">
    <source>
        <dbReference type="SAM" id="SignalP"/>
    </source>
</evidence>
<keyword evidence="2" id="KW-0325">Glycoprotein</keyword>
<evidence type="ECO:0000313" key="6">
    <source>
        <dbReference type="Proteomes" id="UP000192220"/>
    </source>
</evidence>
<evidence type="ECO:0000256" key="2">
    <source>
        <dbReference type="ARBA" id="ARBA00023180"/>
    </source>
</evidence>
<dbReference type="Pfam" id="PF26562">
    <property type="entry name" value="Ig-like"/>
    <property type="match status" value="1"/>
</dbReference>
<accession>A0A2I4BTS3</accession>
<evidence type="ECO:0000313" key="7">
    <source>
        <dbReference type="RefSeq" id="XP_013871155.1"/>
    </source>
</evidence>
<dbReference type="InterPro" id="IPR042235">
    <property type="entry name" value="ZP-C_dom"/>
</dbReference>
<keyword evidence="1" id="KW-1015">Disulfide bond</keyword>
<dbReference type="OrthoDB" id="9944868at2759"/>
<dbReference type="GeneID" id="106522625"/>
<evidence type="ECO:0000259" key="5">
    <source>
        <dbReference type="PROSITE" id="PS51034"/>
    </source>
</evidence>
<dbReference type="InterPro" id="IPR055355">
    <property type="entry name" value="ZP-C"/>
</dbReference>
<dbReference type="Gene3D" id="2.60.40.4100">
    <property type="entry name" value="Zona pellucida, ZP-C domain"/>
    <property type="match status" value="1"/>
</dbReference>
<dbReference type="Proteomes" id="UP000192220">
    <property type="component" value="Unplaced"/>
</dbReference>
<name>A0A2I4BTS3_AUSLI</name>
<reference evidence="7" key="1">
    <citation type="submission" date="2025-08" db="UniProtKB">
        <authorList>
            <consortium name="RefSeq"/>
        </authorList>
    </citation>
    <scope>IDENTIFICATION</scope>
    <source>
        <strain evidence="7">Quisiro</strain>
        <tissue evidence="7">Liver</tissue>
    </source>
</reference>
<gene>
    <name evidence="7" type="primary">LOC106522625</name>
</gene>
<dbReference type="SMART" id="SM00241">
    <property type="entry name" value="ZP"/>
    <property type="match status" value="1"/>
</dbReference>
<dbReference type="InterPro" id="IPR055356">
    <property type="entry name" value="ZP-N"/>
</dbReference>
<dbReference type="STRING" id="52670.A0A2I4BTS3"/>
<feature type="region of interest" description="Disordered" evidence="3">
    <location>
        <begin position="885"/>
        <end position="919"/>
    </location>
</feature>
<dbReference type="Gene3D" id="2.60.40.3210">
    <property type="entry name" value="Zona pellucida, ZP-N domain"/>
    <property type="match status" value="1"/>
</dbReference>
<proteinExistence type="predicted"/>
<feature type="compositionally biased region" description="Polar residues" evidence="3">
    <location>
        <begin position="899"/>
        <end position="909"/>
    </location>
</feature>
<dbReference type="InterPro" id="IPR058876">
    <property type="entry name" value="Ig-like_ZP"/>
</dbReference>
<dbReference type="PANTHER" id="PTHR47130:SF3">
    <property type="entry name" value="ZONA PELLUCIDA PROTEIN"/>
    <property type="match status" value="1"/>
</dbReference>